<organism evidence="6 7">
    <name type="scientific">Scophthalmus maximus</name>
    <name type="common">Turbot</name>
    <name type="synonym">Psetta maxima</name>
    <dbReference type="NCBI Taxonomy" id="52904"/>
    <lineage>
        <taxon>Eukaryota</taxon>
        <taxon>Metazoa</taxon>
        <taxon>Chordata</taxon>
        <taxon>Craniata</taxon>
        <taxon>Vertebrata</taxon>
        <taxon>Euteleostomi</taxon>
        <taxon>Actinopterygii</taxon>
        <taxon>Neopterygii</taxon>
        <taxon>Teleostei</taxon>
        <taxon>Neoteleostei</taxon>
        <taxon>Acanthomorphata</taxon>
        <taxon>Carangaria</taxon>
        <taxon>Pleuronectiformes</taxon>
        <taxon>Pleuronectoidei</taxon>
        <taxon>Scophthalmidae</taxon>
        <taxon>Scophthalmus</taxon>
    </lineage>
</organism>
<dbReference type="GO" id="GO:0047933">
    <property type="term" value="F:glucose-1,6-bisphosphate synthase activity"/>
    <property type="evidence" value="ECO:0007669"/>
    <property type="project" value="TreeGrafter"/>
</dbReference>
<dbReference type="InterPro" id="IPR016055">
    <property type="entry name" value="A-D-PHexomutase_a/b/a-I/II/III"/>
</dbReference>
<dbReference type="InterPro" id="IPR036900">
    <property type="entry name" value="A-D-PHexomutase_C_sf"/>
</dbReference>
<dbReference type="SUPFAM" id="SSF53738">
    <property type="entry name" value="Phosphoglucomutase, first 3 domains"/>
    <property type="match status" value="1"/>
</dbReference>
<protein>
    <recommendedName>
        <fullName evidence="5">Alpha-D-phosphohexomutase alpha/beta/alpha domain-containing protein</fullName>
    </recommendedName>
</protein>
<reference evidence="6 7" key="1">
    <citation type="submission" date="2019-06" db="EMBL/GenBank/DDBJ databases">
        <title>Draft genomes of female and male turbot (Scophthalmus maximus).</title>
        <authorList>
            <person name="Xu H."/>
            <person name="Xu X.-W."/>
            <person name="Shao C."/>
            <person name="Chen S."/>
        </authorList>
    </citation>
    <scope>NUCLEOTIDE SEQUENCE [LARGE SCALE GENOMIC DNA]</scope>
    <source>
        <strain evidence="6">Ysfricsl-2016a</strain>
        <tissue evidence="6">Blood</tissue>
    </source>
</reference>
<dbReference type="GO" id="GO:0046872">
    <property type="term" value="F:metal ion binding"/>
    <property type="evidence" value="ECO:0007669"/>
    <property type="project" value="UniProtKB-KW"/>
</dbReference>
<dbReference type="GO" id="GO:0005634">
    <property type="term" value="C:nucleus"/>
    <property type="evidence" value="ECO:0007669"/>
    <property type="project" value="TreeGrafter"/>
</dbReference>
<name>A0A6A4SEQ1_SCOMX</name>
<sequence>MTSVCGVRSAAEVNPLSHRVGATVRCPAALLPVSMGDEPVGEGPGGEGPGGEGPGLLDEALQRWMTWDQETLPGFKWIGNRMHELSKTGNTVIFAFEESIGFLCGSMVPEKDGVSSAAVVAEMAAYLHNKSLSLNQQLHNIYQTYGHHVSRTSYVVCNDPSTIQKIFSRIRNFDGEGSYPKSCGGVRIVHVRDVTTGYDSSRADLRSVLPVSSSGHMITFTLQNGVVATLRTSGTEPKIKYYTEFCAAPGKSDVSSLEEELSTVTAALLNDFLEPERNNLIRRFI</sequence>
<keyword evidence="1" id="KW-0479">Metal-binding</keyword>
<evidence type="ECO:0000313" key="6">
    <source>
        <dbReference type="EMBL" id="KAF0031005.1"/>
    </source>
</evidence>
<feature type="domain" description="Alpha-D-phosphohexomutase alpha/beta/alpha" evidence="5">
    <location>
        <begin position="70"/>
        <end position="145"/>
    </location>
</feature>
<keyword evidence="3" id="KW-0413">Isomerase</keyword>
<evidence type="ECO:0000313" key="7">
    <source>
        <dbReference type="Proteomes" id="UP000438429"/>
    </source>
</evidence>
<evidence type="ECO:0000256" key="1">
    <source>
        <dbReference type="ARBA" id="ARBA00022723"/>
    </source>
</evidence>
<dbReference type="Gene3D" id="3.40.120.10">
    <property type="entry name" value="Alpha-D-Glucose-1,6-Bisphosphate, subunit A, domain 3"/>
    <property type="match status" value="1"/>
</dbReference>
<dbReference type="AlphaFoldDB" id="A0A6A4SEQ1"/>
<dbReference type="GO" id="GO:0005975">
    <property type="term" value="P:carbohydrate metabolic process"/>
    <property type="evidence" value="ECO:0007669"/>
    <property type="project" value="InterPro"/>
</dbReference>
<feature type="region of interest" description="Disordered" evidence="4">
    <location>
        <begin position="35"/>
        <end position="55"/>
    </location>
</feature>
<dbReference type="GO" id="GO:0016868">
    <property type="term" value="F:intramolecular phosphotransferase activity"/>
    <property type="evidence" value="ECO:0007669"/>
    <property type="project" value="InterPro"/>
</dbReference>
<dbReference type="Pfam" id="PF02880">
    <property type="entry name" value="PGM_PMM_III"/>
    <property type="match status" value="1"/>
</dbReference>
<dbReference type="PANTHER" id="PTHR45745">
    <property type="entry name" value="PHOSPHOMANNOMUTASE 45A"/>
    <property type="match status" value="1"/>
</dbReference>
<accession>A0A6A4SEQ1</accession>
<feature type="compositionally biased region" description="Gly residues" evidence="4">
    <location>
        <begin position="42"/>
        <end position="54"/>
    </location>
</feature>
<evidence type="ECO:0000256" key="3">
    <source>
        <dbReference type="ARBA" id="ARBA00023235"/>
    </source>
</evidence>
<dbReference type="Proteomes" id="UP000438429">
    <property type="component" value="Unassembled WGS sequence"/>
</dbReference>
<dbReference type="EMBL" id="VEVO01000015">
    <property type="protein sequence ID" value="KAF0031005.1"/>
    <property type="molecule type" value="Genomic_DNA"/>
</dbReference>
<comment type="caution">
    <text evidence="6">The sequence shown here is derived from an EMBL/GenBank/DDBJ whole genome shotgun (WGS) entry which is preliminary data.</text>
</comment>
<evidence type="ECO:0000256" key="2">
    <source>
        <dbReference type="ARBA" id="ARBA00022842"/>
    </source>
</evidence>
<gene>
    <name evidence="6" type="ORF">F2P81_017736</name>
</gene>
<keyword evidence="2" id="KW-0460">Magnesium</keyword>
<evidence type="ECO:0000256" key="4">
    <source>
        <dbReference type="SAM" id="MobiDB-lite"/>
    </source>
</evidence>
<evidence type="ECO:0000259" key="5">
    <source>
        <dbReference type="Pfam" id="PF02880"/>
    </source>
</evidence>
<proteinExistence type="predicted"/>
<dbReference type="PANTHER" id="PTHR45745:SF2">
    <property type="entry name" value="GLUCOSE 1,6-BISPHOSPHATE SYNTHASE"/>
    <property type="match status" value="1"/>
</dbReference>
<dbReference type="InterPro" id="IPR005846">
    <property type="entry name" value="A-D-PHexomutase_a/b/a-III"/>
</dbReference>
<dbReference type="SUPFAM" id="SSF55957">
    <property type="entry name" value="Phosphoglucomutase, C-terminal domain"/>
    <property type="match status" value="1"/>
</dbReference>